<organism evidence="7">
    <name type="scientific">Fervidicoccus fontis</name>
    <dbReference type="NCBI Taxonomy" id="683846"/>
    <lineage>
        <taxon>Archaea</taxon>
        <taxon>Thermoproteota</taxon>
        <taxon>Thermoprotei</taxon>
        <taxon>Fervidicoccales</taxon>
        <taxon>Fervidicoccaceae</taxon>
        <taxon>Fervidicoccus</taxon>
    </lineage>
</organism>
<keyword evidence="2" id="KW-0547">Nucleotide-binding</keyword>
<evidence type="ECO:0000256" key="1">
    <source>
        <dbReference type="ARBA" id="ARBA00022679"/>
    </source>
</evidence>
<keyword evidence="3" id="KW-0067">ATP-binding</keyword>
<dbReference type="GO" id="GO:1990883">
    <property type="term" value="F:18S rRNA cytidine N-acetyltransferase activity"/>
    <property type="evidence" value="ECO:0007669"/>
    <property type="project" value="TreeGrafter"/>
</dbReference>
<feature type="domain" description="TcmA/NAT10 helicase" evidence="6">
    <location>
        <begin position="52"/>
        <end position="204"/>
    </location>
</feature>
<dbReference type="GO" id="GO:0005524">
    <property type="term" value="F:ATP binding"/>
    <property type="evidence" value="ECO:0007669"/>
    <property type="project" value="UniProtKB-KW"/>
</dbReference>
<dbReference type="Gene3D" id="3.40.50.300">
    <property type="entry name" value="P-loop containing nucleotide triphosphate hydrolases"/>
    <property type="match status" value="1"/>
</dbReference>
<feature type="compositionally biased region" description="Polar residues" evidence="5">
    <location>
        <begin position="13"/>
        <end position="24"/>
    </location>
</feature>
<evidence type="ECO:0000256" key="5">
    <source>
        <dbReference type="SAM" id="MobiDB-lite"/>
    </source>
</evidence>
<evidence type="ECO:0000256" key="4">
    <source>
        <dbReference type="ARBA" id="ARBA00023315"/>
    </source>
</evidence>
<dbReference type="GO" id="GO:1904812">
    <property type="term" value="P:rRNA acetylation involved in maturation of SSU-rRNA"/>
    <property type="evidence" value="ECO:0007669"/>
    <property type="project" value="TreeGrafter"/>
</dbReference>
<dbReference type="PANTHER" id="PTHR10925:SF5">
    <property type="entry name" value="RNA CYTIDINE ACETYLTRANSFERASE"/>
    <property type="match status" value="1"/>
</dbReference>
<accession>A0A7J3ZK33</accession>
<dbReference type="Pfam" id="PF05127">
    <property type="entry name" value="NAT10_TcmA_helicase"/>
    <property type="match status" value="1"/>
</dbReference>
<feature type="region of interest" description="Disordered" evidence="5">
    <location>
        <begin position="1"/>
        <end position="24"/>
    </location>
</feature>
<dbReference type="InterPro" id="IPR032672">
    <property type="entry name" value="TmcA/NAT10/Kre33"/>
</dbReference>
<proteinExistence type="predicted"/>
<dbReference type="AlphaFoldDB" id="A0A7J3ZK33"/>
<sequence>MSRTLQALAWGSHPTSKPSLNSRSGKSAQCIFSLHSKQKHNILKLWEIVVGGKSFLLELSIALAIKRGAIGEAVAVAPSSLGLQSLFKGLTTGLSNLSIGYRVKQVGRYAVSVTGPWFRVAYHSLESAKPATMLVVDEAGSVGIARLRKLSWRSGRVLVATTIHGYEGSGLALARMVEDVLPRPIVKLQLESPIRYSPNDLMEK</sequence>
<dbReference type="PANTHER" id="PTHR10925">
    <property type="entry name" value="N-ACETYLTRANSFERASE 10"/>
    <property type="match status" value="1"/>
</dbReference>
<keyword evidence="1" id="KW-0808">Transferase</keyword>
<name>A0A7J3ZK33_9CREN</name>
<protein>
    <recommendedName>
        <fullName evidence="6">TcmA/NAT10 helicase domain-containing protein</fullName>
    </recommendedName>
</protein>
<keyword evidence="4" id="KW-0012">Acyltransferase</keyword>
<reference evidence="7" key="1">
    <citation type="journal article" date="2020" name="mSystems">
        <title>Genome- and Community-Level Interaction Insights into Carbon Utilization and Element Cycling Functions of Hydrothermarchaeota in Hydrothermal Sediment.</title>
        <authorList>
            <person name="Zhou Z."/>
            <person name="Liu Y."/>
            <person name="Xu W."/>
            <person name="Pan J."/>
            <person name="Luo Z.H."/>
            <person name="Li M."/>
        </authorList>
    </citation>
    <scope>NUCLEOTIDE SEQUENCE [LARGE SCALE GENOMIC DNA]</scope>
    <source>
        <strain evidence="7">SpSt-1116</strain>
    </source>
</reference>
<dbReference type="EMBL" id="DRZC01000035">
    <property type="protein sequence ID" value="HHQ80413.1"/>
    <property type="molecule type" value="Genomic_DNA"/>
</dbReference>
<dbReference type="InterPro" id="IPR027417">
    <property type="entry name" value="P-loop_NTPase"/>
</dbReference>
<gene>
    <name evidence="7" type="ORF">ENM78_02980</name>
</gene>
<comment type="caution">
    <text evidence="7">The sequence shown here is derived from an EMBL/GenBank/DDBJ whole genome shotgun (WGS) entry which is preliminary data.</text>
</comment>
<dbReference type="InterPro" id="IPR007807">
    <property type="entry name" value="TcmA/NAT10_helicase"/>
</dbReference>
<evidence type="ECO:0000259" key="6">
    <source>
        <dbReference type="Pfam" id="PF05127"/>
    </source>
</evidence>
<evidence type="ECO:0000256" key="2">
    <source>
        <dbReference type="ARBA" id="ARBA00022741"/>
    </source>
</evidence>
<evidence type="ECO:0000256" key="3">
    <source>
        <dbReference type="ARBA" id="ARBA00022840"/>
    </source>
</evidence>
<dbReference type="GO" id="GO:0000049">
    <property type="term" value="F:tRNA binding"/>
    <property type="evidence" value="ECO:0007669"/>
    <property type="project" value="TreeGrafter"/>
</dbReference>
<evidence type="ECO:0000313" key="7">
    <source>
        <dbReference type="EMBL" id="HHQ80413.1"/>
    </source>
</evidence>